<evidence type="ECO:0000313" key="14">
    <source>
        <dbReference type="EMBL" id="GAA3703020.1"/>
    </source>
</evidence>
<keyword evidence="8 12" id="KW-0249">Electron transport</keyword>
<dbReference type="InterPro" id="IPR002585">
    <property type="entry name" value="Cyt-d_ubiquinol_oxidase_su_1"/>
</dbReference>
<evidence type="ECO:0000256" key="2">
    <source>
        <dbReference type="ARBA" id="ARBA00009819"/>
    </source>
</evidence>
<feature type="transmembrane region" description="Helical" evidence="12">
    <location>
        <begin position="62"/>
        <end position="80"/>
    </location>
</feature>
<keyword evidence="10 12" id="KW-0408">Iron</keyword>
<feature type="region of interest" description="Disordered" evidence="13">
    <location>
        <begin position="514"/>
        <end position="539"/>
    </location>
</feature>
<keyword evidence="15" id="KW-1185">Reference proteome</keyword>
<feature type="transmembrane region" description="Helical" evidence="12">
    <location>
        <begin position="100"/>
        <end position="124"/>
    </location>
</feature>
<dbReference type="RefSeq" id="WP_344882557.1">
    <property type="nucleotide sequence ID" value="NZ_BAABCJ010000002.1"/>
</dbReference>
<dbReference type="PANTHER" id="PTHR30365:SF15">
    <property type="entry name" value="CYTOCHROME BD UBIQUINOL OXIDASE SUBUNIT 1"/>
    <property type="match status" value="1"/>
</dbReference>
<proteinExistence type="inferred from homology"/>
<comment type="caution">
    <text evidence="14">The sequence shown here is derived from an EMBL/GenBank/DDBJ whole genome shotgun (WGS) entry which is preliminary data.</text>
</comment>
<evidence type="ECO:0000256" key="7">
    <source>
        <dbReference type="ARBA" id="ARBA00022723"/>
    </source>
</evidence>
<protein>
    <submittedName>
        <fullName evidence="14">Cytochrome ubiquinol oxidase subunit I</fullName>
    </submittedName>
</protein>
<feature type="transmembrane region" description="Helical" evidence="12">
    <location>
        <begin position="25"/>
        <end position="50"/>
    </location>
</feature>
<evidence type="ECO:0000256" key="12">
    <source>
        <dbReference type="PIRNR" id="PIRNR006446"/>
    </source>
</evidence>
<keyword evidence="6 12" id="KW-0812">Transmembrane</keyword>
<feature type="transmembrane region" description="Helical" evidence="12">
    <location>
        <begin position="249"/>
        <end position="270"/>
    </location>
</feature>
<gene>
    <name evidence="14" type="ORF">GCM10022377_15810</name>
</gene>
<keyword evidence="7 12" id="KW-0479">Metal-binding</keyword>
<keyword evidence="11 12" id="KW-0472">Membrane</keyword>
<comment type="similarity">
    <text evidence="2 12">Belongs to the cytochrome ubiquinol oxidase subunit 1 family.</text>
</comment>
<name>A0ABP7DE38_9MICC</name>
<evidence type="ECO:0000256" key="8">
    <source>
        <dbReference type="ARBA" id="ARBA00022982"/>
    </source>
</evidence>
<evidence type="ECO:0000256" key="10">
    <source>
        <dbReference type="ARBA" id="ARBA00023004"/>
    </source>
</evidence>
<evidence type="ECO:0000256" key="11">
    <source>
        <dbReference type="ARBA" id="ARBA00023136"/>
    </source>
</evidence>
<evidence type="ECO:0000256" key="4">
    <source>
        <dbReference type="ARBA" id="ARBA00022475"/>
    </source>
</evidence>
<dbReference type="PANTHER" id="PTHR30365">
    <property type="entry name" value="CYTOCHROME D UBIQUINOL OXIDASE"/>
    <property type="match status" value="1"/>
</dbReference>
<dbReference type="PIRSF" id="PIRSF006446">
    <property type="entry name" value="Cyt_quinol_oxidase_1"/>
    <property type="match status" value="1"/>
</dbReference>
<keyword evidence="9 12" id="KW-1133">Transmembrane helix</keyword>
<evidence type="ECO:0000256" key="9">
    <source>
        <dbReference type="ARBA" id="ARBA00022989"/>
    </source>
</evidence>
<keyword evidence="5 12" id="KW-0349">Heme</keyword>
<keyword evidence="4 12" id="KW-1003">Cell membrane</keyword>
<feature type="transmembrane region" description="Helical" evidence="12">
    <location>
        <begin position="136"/>
        <end position="158"/>
    </location>
</feature>
<evidence type="ECO:0000313" key="15">
    <source>
        <dbReference type="Proteomes" id="UP001501536"/>
    </source>
</evidence>
<feature type="transmembrane region" description="Helical" evidence="12">
    <location>
        <begin position="178"/>
        <end position="208"/>
    </location>
</feature>
<reference evidence="15" key="1">
    <citation type="journal article" date="2019" name="Int. J. Syst. Evol. Microbiol.">
        <title>The Global Catalogue of Microorganisms (GCM) 10K type strain sequencing project: providing services to taxonomists for standard genome sequencing and annotation.</title>
        <authorList>
            <consortium name="The Broad Institute Genomics Platform"/>
            <consortium name="The Broad Institute Genome Sequencing Center for Infectious Disease"/>
            <person name="Wu L."/>
            <person name="Ma J."/>
        </authorList>
    </citation>
    <scope>NUCLEOTIDE SEQUENCE [LARGE SCALE GENOMIC DNA]</scope>
    <source>
        <strain evidence="15">JCM 16961</strain>
    </source>
</reference>
<organism evidence="14 15">
    <name type="scientific">Zhihengliuella alba</name>
    <dbReference type="NCBI Taxonomy" id="547018"/>
    <lineage>
        <taxon>Bacteria</taxon>
        <taxon>Bacillati</taxon>
        <taxon>Actinomycetota</taxon>
        <taxon>Actinomycetes</taxon>
        <taxon>Micrococcales</taxon>
        <taxon>Micrococcaceae</taxon>
        <taxon>Zhihengliuella</taxon>
    </lineage>
</organism>
<keyword evidence="3 12" id="KW-0813">Transport</keyword>
<evidence type="ECO:0000256" key="1">
    <source>
        <dbReference type="ARBA" id="ARBA00004651"/>
    </source>
</evidence>
<feature type="transmembrane region" description="Helical" evidence="12">
    <location>
        <begin position="418"/>
        <end position="439"/>
    </location>
</feature>
<dbReference type="Proteomes" id="UP001501536">
    <property type="component" value="Unassembled WGS sequence"/>
</dbReference>
<evidence type="ECO:0000256" key="6">
    <source>
        <dbReference type="ARBA" id="ARBA00022692"/>
    </source>
</evidence>
<evidence type="ECO:0000256" key="13">
    <source>
        <dbReference type="SAM" id="MobiDB-lite"/>
    </source>
</evidence>
<accession>A0ABP7DE38</accession>
<feature type="transmembrane region" description="Helical" evidence="12">
    <location>
        <begin position="478"/>
        <end position="500"/>
    </location>
</feature>
<dbReference type="Pfam" id="PF01654">
    <property type="entry name" value="Cyt_bd_oxida_I"/>
    <property type="match status" value="1"/>
</dbReference>
<sequence>MDFLTSVLDADPLIIARWQFGITTVYHFLMVPLTIGLGLLVAVFQTAWVRTGREHWLRMTKFWGKLFLINFIMGVATGIVQEFQFGMAWSEYSRFVGDVFGAPLAMEALLAFFVESTFLGLWIFGWDRLPKKVHLATIWCASLATILSAYFILVANSWMQHPVGTEIVEGRAVMTDVWAVFTNITALVTFPHTIAGAFAVAGAFLLGISWFHLHRRRAAGIDTVDDAGRVVVGEDPSHGRGRDRTDYRVWITSLRVGAAVAVVAFLGTAFTGHHQAQLMFEQQPMKMAAAEAACHDGTGFSVLTIGDLSSDGATTCDDVVAVYELPGLLSYLANGDFTTEIKGVNTLLPEYQEKYGTHLPDDPMYGDRAGQEINYLPLMEVTYWGFRMMITFGGIAAFAAAVALWLTRRGTVPGGKWVSRLAVLGIAAPFAANSAGWIFTEMGRQPFVVAPNPDFDGVDQVFMFTAAAVSPGVSAGELLFSTVALTSVYAALAVVELVLLTRYVRGGVGSAMPELGPAAGPDGDSGDDSDGAPGAHGGDDVLAFAY</sequence>
<feature type="transmembrane region" description="Helical" evidence="12">
    <location>
        <begin position="384"/>
        <end position="406"/>
    </location>
</feature>
<evidence type="ECO:0000256" key="5">
    <source>
        <dbReference type="ARBA" id="ARBA00022617"/>
    </source>
</evidence>
<evidence type="ECO:0000256" key="3">
    <source>
        <dbReference type="ARBA" id="ARBA00022448"/>
    </source>
</evidence>
<comment type="subcellular location">
    <subcellularLocation>
        <location evidence="1">Cell membrane</location>
        <topology evidence="1">Multi-pass membrane protein</topology>
    </subcellularLocation>
</comment>
<dbReference type="EMBL" id="BAABCJ010000002">
    <property type="protein sequence ID" value="GAA3703020.1"/>
    <property type="molecule type" value="Genomic_DNA"/>
</dbReference>